<gene>
    <name evidence="5" type="ORF">HZF06_03190</name>
</gene>
<keyword evidence="1" id="KW-0812">Transmembrane</keyword>
<feature type="transmembrane region" description="Helical" evidence="1">
    <location>
        <begin position="126"/>
        <end position="152"/>
    </location>
</feature>
<dbReference type="Proteomes" id="UP000512286">
    <property type="component" value="Chromosome"/>
</dbReference>
<feature type="transmembrane region" description="Helical" evidence="1">
    <location>
        <begin position="35"/>
        <end position="51"/>
    </location>
</feature>
<dbReference type="NCBIfam" id="TIGR00254">
    <property type="entry name" value="GGDEF"/>
    <property type="match status" value="1"/>
</dbReference>
<dbReference type="Pfam" id="PF00990">
    <property type="entry name" value="GGDEF"/>
    <property type="match status" value="1"/>
</dbReference>
<feature type="transmembrane region" description="Helical" evidence="1">
    <location>
        <begin position="6"/>
        <end position="23"/>
    </location>
</feature>
<dbReference type="AlphaFoldDB" id="A0A7D7AEN9"/>
<dbReference type="InterPro" id="IPR043128">
    <property type="entry name" value="Rev_trsase/Diguanyl_cyclase"/>
</dbReference>
<protein>
    <submittedName>
        <fullName evidence="5">Diguanylate cyclase</fullName>
    </submittedName>
</protein>
<reference evidence="5 6" key="1">
    <citation type="submission" date="2020-07" db="EMBL/GenBank/DDBJ databases">
        <title>Electron transfer.</title>
        <authorList>
            <person name="Huang L."/>
            <person name="Liu X."/>
            <person name="Zhou S."/>
        </authorList>
    </citation>
    <scope>NUCLEOTIDE SEQUENCE [LARGE SCALE GENOMIC DNA]</scope>
    <source>
        <strain evidence="5 6">Lx1</strain>
    </source>
</reference>
<dbReference type="PROSITE" id="PS50113">
    <property type="entry name" value="PAC"/>
    <property type="match status" value="1"/>
</dbReference>
<feature type="domain" description="GGDEF" evidence="4">
    <location>
        <begin position="506"/>
        <end position="636"/>
    </location>
</feature>
<feature type="domain" description="PAC" evidence="3">
    <location>
        <begin position="419"/>
        <end position="474"/>
    </location>
</feature>
<proteinExistence type="predicted"/>
<dbReference type="SMART" id="SM00091">
    <property type="entry name" value="PAS"/>
    <property type="match status" value="2"/>
</dbReference>
<dbReference type="RefSeq" id="WP_181602398.1">
    <property type="nucleotide sequence ID" value="NZ_CP059378.1"/>
</dbReference>
<dbReference type="Pfam" id="PF16927">
    <property type="entry name" value="HisKA_7TM"/>
    <property type="match status" value="1"/>
</dbReference>
<dbReference type="PROSITE" id="PS50112">
    <property type="entry name" value="PAS"/>
    <property type="match status" value="1"/>
</dbReference>
<name>A0A7D7AEN9_9CLOT</name>
<dbReference type="InterPro" id="IPR029787">
    <property type="entry name" value="Nucleotide_cyclase"/>
</dbReference>
<dbReference type="SMART" id="SM00267">
    <property type="entry name" value="GGDEF"/>
    <property type="match status" value="1"/>
</dbReference>
<dbReference type="InterPro" id="IPR000160">
    <property type="entry name" value="GGDEF_dom"/>
</dbReference>
<dbReference type="PROSITE" id="PS50887">
    <property type="entry name" value="GGDEF"/>
    <property type="match status" value="1"/>
</dbReference>
<dbReference type="PANTHER" id="PTHR44757:SF2">
    <property type="entry name" value="BIOFILM ARCHITECTURE MAINTENANCE PROTEIN MBAA"/>
    <property type="match status" value="1"/>
</dbReference>
<feature type="transmembrane region" description="Helical" evidence="1">
    <location>
        <begin position="192"/>
        <end position="210"/>
    </location>
</feature>
<dbReference type="Pfam" id="PF13426">
    <property type="entry name" value="PAS_9"/>
    <property type="match status" value="2"/>
</dbReference>
<organism evidence="5 6">
    <name type="scientific">Clostridium intestinale</name>
    <dbReference type="NCBI Taxonomy" id="36845"/>
    <lineage>
        <taxon>Bacteria</taxon>
        <taxon>Bacillati</taxon>
        <taxon>Bacillota</taxon>
        <taxon>Clostridia</taxon>
        <taxon>Eubacteriales</taxon>
        <taxon>Clostridiaceae</taxon>
        <taxon>Clostridium</taxon>
    </lineage>
</organism>
<evidence type="ECO:0000259" key="2">
    <source>
        <dbReference type="PROSITE" id="PS50112"/>
    </source>
</evidence>
<dbReference type="Gene3D" id="3.30.70.270">
    <property type="match status" value="1"/>
</dbReference>
<feature type="transmembrane region" description="Helical" evidence="1">
    <location>
        <begin position="95"/>
        <end position="114"/>
    </location>
</feature>
<dbReference type="InterPro" id="IPR052155">
    <property type="entry name" value="Biofilm_reg_signaling"/>
</dbReference>
<sequence>MDLVAALSLLTFIIYVFIGVHTFKSSTSSAETKLFLLLCLSLSIWSLGYFLGNIPTFFASEPLMKLAAIGWCTFTTFVLHIALRFTNNKLFKNKLLQVLLYVPSIFLIYVRVFLHWEGISSTDSIYVIFSLVNTIYNISYQSLSLIVIAIWGKRQLELNKKRQAVIVVSSSAASFGINFLSEAGILPAMGQFYALIMVLGIYYAIIKYNLLKIPSDILFDEILAEMMDLFFLVSPSGEIIEINKRTVSLLGYSEREILNMRIEDLFSEKETVKKIVLESPYDKHIYQELNCITAFGKQIPMDVSCKKIIDEKSKKVISTVIIGHDITLTKKLEYELHVHEEIEEKLRVSEEKFRVMFSEHSAIMLLIDPENLNIFSANVSAQKFYGYDQEDFEKMKITDLNGAENLGNSDISNNLSNILDKSVTVIETTHRLSNGEMRNVEVHPSPIKGGDKIMVFAIIHDITERKKAEEYITYLAYHDALTGLVNRKYFVETLEEELRLQVNDPKKLALIFCDLDEFKYINDTFGHGAGDFVLCEVGNRIKDCIKGEGIVARLGGDEFAIILFNIENYMDAEKYIYKINGRLQIPMKINGNKLNIRASMGISVFPDDGTSVDDLLKNADREMYSVKRKNYENVNN</sequence>
<evidence type="ECO:0000313" key="6">
    <source>
        <dbReference type="Proteomes" id="UP000512286"/>
    </source>
</evidence>
<feature type="domain" description="PAS" evidence="2">
    <location>
        <begin position="215"/>
        <end position="270"/>
    </location>
</feature>
<evidence type="ECO:0000256" key="1">
    <source>
        <dbReference type="SAM" id="Phobius"/>
    </source>
</evidence>
<evidence type="ECO:0000259" key="4">
    <source>
        <dbReference type="PROSITE" id="PS50887"/>
    </source>
</evidence>
<keyword evidence="1" id="KW-1133">Transmembrane helix</keyword>
<dbReference type="NCBIfam" id="TIGR00229">
    <property type="entry name" value="sensory_box"/>
    <property type="match status" value="2"/>
</dbReference>
<dbReference type="InterPro" id="IPR000700">
    <property type="entry name" value="PAS-assoc_C"/>
</dbReference>
<keyword evidence="1" id="KW-0472">Membrane</keyword>
<dbReference type="PANTHER" id="PTHR44757">
    <property type="entry name" value="DIGUANYLATE CYCLASE DGCP"/>
    <property type="match status" value="1"/>
</dbReference>
<dbReference type="SUPFAM" id="SSF55785">
    <property type="entry name" value="PYP-like sensor domain (PAS domain)"/>
    <property type="match status" value="2"/>
</dbReference>
<evidence type="ECO:0000313" key="5">
    <source>
        <dbReference type="EMBL" id="QLY80604.1"/>
    </source>
</evidence>
<dbReference type="Gene3D" id="3.30.450.20">
    <property type="entry name" value="PAS domain"/>
    <property type="match status" value="2"/>
</dbReference>
<dbReference type="CDD" id="cd00130">
    <property type="entry name" value="PAS"/>
    <property type="match status" value="2"/>
</dbReference>
<dbReference type="CDD" id="cd01949">
    <property type="entry name" value="GGDEF"/>
    <property type="match status" value="1"/>
</dbReference>
<dbReference type="KEGG" id="cint:HZF06_03190"/>
<dbReference type="InterPro" id="IPR031621">
    <property type="entry name" value="HisKA_7TM"/>
</dbReference>
<evidence type="ECO:0000259" key="3">
    <source>
        <dbReference type="PROSITE" id="PS50113"/>
    </source>
</evidence>
<accession>A0A7D7AEN9</accession>
<dbReference type="EMBL" id="CP059378">
    <property type="protein sequence ID" value="QLY80604.1"/>
    <property type="molecule type" value="Genomic_DNA"/>
</dbReference>
<dbReference type="InterPro" id="IPR000014">
    <property type="entry name" value="PAS"/>
</dbReference>
<dbReference type="InterPro" id="IPR035965">
    <property type="entry name" value="PAS-like_dom_sf"/>
</dbReference>
<feature type="transmembrane region" description="Helical" evidence="1">
    <location>
        <begin position="63"/>
        <end position="83"/>
    </location>
</feature>
<dbReference type="SUPFAM" id="SSF55073">
    <property type="entry name" value="Nucleotide cyclase"/>
    <property type="match status" value="1"/>
</dbReference>